<evidence type="ECO:0000313" key="4">
    <source>
        <dbReference type="EMBL" id="KZE82902.1"/>
    </source>
</evidence>
<dbReference type="InterPro" id="IPR002508">
    <property type="entry name" value="MurNAc-LAA_cat"/>
</dbReference>
<dbReference type="EMBL" id="LQNU01000041">
    <property type="protein sequence ID" value="KZE82902.1"/>
    <property type="molecule type" value="Genomic_DNA"/>
</dbReference>
<protein>
    <recommendedName>
        <fullName evidence="2">N-acetylmuramoyl-L-alanine amidase</fullName>
        <ecNumber evidence="2">3.5.1.28</ecNumber>
    </recommendedName>
</protein>
<comment type="catalytic activity">
    <reaction evidence="1">
        <text>Hydrolyzes the link between N-acetylmuramoyl residues and L-amino acid residues in certain cell-wall glycopeptides.</text>
        <dbReference type="EC" id="3.5.1.28"/>
    </reaction>
</comment>
<dbReference type="AlphaFoldDB" id="A0A165RK60"/>
<keyword evidence="5" id="KW-1185">Reference proteome</keyword>
<reference evidence="4 5" key="1">
    <citation type="submission" date="2016-01" db="EMBL/GenBank/DDBJ databases">
        <title>Whole genome sequencing of Myroides marinus L41.</title>
        <authorList>
            <person name="Hong K.W."/>
        </authorList>
    </citation>
    <scope>NUCLEOTIDE SEQUENCE [LARGE SCALE GENOMIC DNA]</scope>
    <source>
        <strain evidence="4 5">L41</strain>
    </source>
</reference>
<dbReference type="Proteomes" id="UP000076630">
    <property type="component" value="Unassembled WGS sequence"/>
</dbReference>
<gene>
    <name evidence="4" type="ORF">AV926_04960</name>
</gene>
<sequence>MSVEKVFPSAGHHDKDSGAVANGYVEMKEMDRFRNLLIEYLMFKGHRYITDENWETNTQYQSRIKPVKGDVVLDMHLNAAGPSATGVEVFVSNNASDKSKSFAKELVDGCAEIMGIANRGVKPESKSARGRLGILNKPGIAALVEFCFITNVNDMEAFHDNEMRLVQLVGDLLIKYDENK</sequence>
<comment type="caution">
    <text evidence="4">The sequence shown here is derived from an EMBL/GenBank/DDBJ whole genome shotgun (WGS) entry which is preliminary data.</text>
</comment>
<evidence type="ECO:0000256" key="1">
    <source>
        <dbReference type="ARBA" id="ARBA00001561"/>
    </source>
</evidence>
<name>A0A165RK60_9FLAO</name>
<dbReference type="SUPFAM" id="SSF53187">
    <property type="entry name" value="Zn-dependent exopeptidases"/>
    <property type="match status" value="1"/>
</dbReference>
<dbReference type="PANTHER" id="PTHR30404">
    <property type="entry name" value="N-ACETYLMURAMOYL-L-ALANINE AMIDASE"/>
    <property type="match status" value="1"/>
</dbReference>
<organism evidence="4 5">
    <name type="scientific">Myroides marinus</name>
    <dbReference type="NCBI Taxonomy" id="703342"/>
    <lineage>
        <taxon>Bacteria</taxon>
        <taxon>Pseudomonadati</taxon>
        <taxon>Bacteroidota</taxon>
        <taxon>Flavobacteriia</taxon>
        <taxon>Flavobacteriales</taxon>
        <taxon>Flavobacteriaceae</taxon>
        <taxon>Myroides</taxon>
    </lineage>
</organism>
<dbReference type="Pfam" id="PF01520">
    <property type="entry name" value="Amidase_3"/>
    <property type="match status" value="1"/>
</dbReference>
<proteinExistence type="predicted"/>
<keyword evidence="4" id="KW-0378">Hydrolase</keyword>
<dbReference type="CDD" id="cd02696">
    <property type="entry name" value="MurNAc-LAA"/>
    <property type="match status" value="1"/>
</dbReference>
<dbReference type="RefSeq" id="WP_038986938.1">
    <property type="nucleotide sequence ID" value="NZ_JWJO01000037.1"/>
</dbReference>
<evidence type="ECO:0000256" key="2">
    <source>
        <dbReference type="ARBA" id="ARBA00011901"/>
    </source>
</evidence>
<dbReference type="PANTHER" id="PTHR30404:SF8">
    <property type="entry name" value="AUTOLYSIN PH-RELATED"/>
    <property type="match status" value="1"/>
</dbReference>
<dbReference type="SMART" id="SM00646">
    <property type="entry name" value="Ami_3"/>
    <property type="match status" value="1"/>
</dbReference>
<dbReference type="EC" id="3.5.1.28" evidence="2"/>
<dbReference type="GO" id="GO:0030288">
    <property type="term" value="C:outer membrane-bounded periplasmic space"/>
    <property type="evidence" value="ECO:0007669"/>
    <property type="project" value="TreeGrafter"/>
</dbReference>
<dbReference type="OrthoDB" id="957753at2"/>
<dbReference type="Gene3D" id="3.40.630.40">
    <property type="entry name" value="Zn-dependent exopeptidases"/>
    <property type="match status" value="1"/>
</dbReference>
<dbReference type="GO" id="GO:0008745">
    <property type="term" value="F:N-acetylmuramoyl-L-alanine amidase activity"/>
    <property type="evidence" value="ECO:0007669"/>
    <property type="project" value="UniProtKB-EC"/>
</dbReference>
<dbReference type="InterPro" id="IPR050695">
    <property type="entry name" value="N-acetylmuramoyl_amidase_3"/>
</dbReference>
<feature type="domain" description="MurNAc-LAA" evidence="3">
    <location>
        <begin position="61"/>
        <end position="174"/>
    </location>
</feature>
<dbReference type="GO" id="GO:0009253">
    <property type="term" value="P:peptidoglycan catabolic process"/>
    <property type="evidence" value="ECO:0007669"/>
    <property type="project" value="InterPro"/>
</dbReference>
<evidence type="ECO:0000313" key="5">
    <source>
        <dbReference type="Proteomes" id="UP000076630"/>
    </source>
</evidence>
<accession>A0A165RK60</accession>
<evidence type="ECO:0000259" key="3">
    <source>
        <dbReference type="SMART" id="SM00646"/>
    </source>
</evidence>